<dbReference type="OrthoDB" id="9800326at2"/>
<dbReference type="GO" id="GO:0005829">
    <property type="term" value="C:cytosol"/>
    <property type="evidence" value="ECO:0007669"/>
    <property type="project" value="TreeGrafter"/>
</dbReference>
<evidence type="ECO:0000256" key="2">
    <source>
        <dbReference type="ARBA" id="ARBA00023125"/>
    </source>
</evidence>
<dbReference type="GO" id="GO:0043565">
    <property type="term" value="F:sequence-specific DNA binding"/>
    <property type="evidence" value="ECO:0007669"/>
    <property type="project" value="InterPro"/>
</dbReference>
<evidence type="ECO:0000256" key="1">
    <source>
        <dbReference type="ARBA" id="ARBA00023015"/>
    </source>
</evidence>
<dbReference type="GO" id="GO:0043200">
    <property type="term" value="P:response to amino acid"/>
    <property type="evidence" value="ECO:0007669"/>
    <property type="project" value="TreeGrafter"/>
</dbReference>
<protein>
    <submittedName>
        <fullName evidence="5">Leucine-responsive regulatory protein</fullName>
    </submittedName>
</protein>
<dbReference type="InterPro" id="IPR019887">
    <property type="entry name" value="Tscrpt_reg_AsnC/Lrp_C"/>
</dbReference>
<dbReference type="Gene3D" id="3.30.70.920">
    <property type="match status" value="1"/>
</dbReference>
<dbReference type="SUPFAM" id="SSF46785">
    <property type="entry name" value="Winged helix' DNA-binding domain"/>
    <property type="match status" value="1"/>
</dbReference>
<dbReference type="PROSITE" id="PS50956">
    <property type="entry name" value="HTH_ASNC_2"/>
    <property type="match status" value="1"/>
</dbReference>
<dbReference type="SUPFAM" id="SSF54909">
    <property type="entry name" value="Dimeric alpha+beta barrel"/>
    <property type="match status" value="1"/>
</dbReference>
<dbReference type="PANTHER" id="PTHR30154">
    <property type="entry name" value="LEUCINE-RESPONSIVE REGULATORY PROTEIN"/>
    <property type="match status" value="1"/>
</dbReference>
<dbReference type="PRINTS" id="PR00033">
    <property type="entry name" value="HTHASNC"/>
</dbReference>
<dbReference type="RefSeq" id="WP_057954673.1">
    <property type="nucleotide sequence ID" value="NZ_CP013118.1"/>
</dbReference>
<name>A0A0S2I569_9BACT</name>
<dbReference type="PANTHER" id="PTHR30154:SF34">
    <property type="entry name" value="TRANSCRIPTIONAL REGULATOR AZLB"/>
    <property type="match status" value="1"/>
</dbReference>
<dbReference type="AlphaFoldDB" id="A0A0S2I569"/>
<keyword evidence="3" id="KW-0804">Transcription</keyword>
<dbReference type="EMBL" id="CP013118">
    <property type="protein sequence ID" value="ALO17402.1"/>
    <property type="molecule type" value="Genomic_DNA"/>
</dbReference>
<accession>A0A0S2I569</accession>
<dbReference type="InterPro" id="IPR011008">
    <property type="entry name" value="Dimeric_a/b-barrel"/>
</dbReference>
<dbReference type="InterPro" id="IPR011991">
    <property type="entry name" value="ArsR-like_HTH"/>
</dbReference>
<evidence type="ECO:0000313" key="5">
    <source>
        <dbReference type="EMBL" id="ALO17402.1"/>
    </source>
</evidence>
<dbReference type="Gene3D" id="1.10.10.10">
    <property type="entry name" value="Winged helix-like DNA-binding domain superfamily/Winged helix DNA-binding domain"/>
    <property type="match status" value="1"/>
</dbReference>
<reference evidence="5 6" key="1">
    <citation type="submission" date="2015-11" db="EMBL/GenBank/DDBJ databases">
        <title>Description and complete genome sequence of a novel strain predominating in hypersaline microbial mats and representing a new family of the Bacteriodetes phylum.</title>
        <authorList>
            <person name="Spring S."/>
            <person name="Bunk B."/>
            <person name="Sproer C."/>
            <person name="Klenk H.-P."/>
        </authorList>
    </citation>
    <scope>NUCLEOTIDE SEQUENCE [LARGE SCALE GENOMIC DNA]</scope>
    <source>
        <strain evidence="5 6">L21-Spi-D4</strain>
    </source>
</reference>
<dbReference type="CDD" id="cd00090">
    <property type="entry name" value="HTH_ARSR"/>
    <property type="match status" value="1"/>
</dbReference>
<evidence type="ECO:0000259" key="4">
    <source>
        <dbReference type="PROSITE" id="PS50956"/>
    </source>
</evidence>
<gene>
    <name evidence="5" type="primary">lrp_2</name>
    <name evidence="5" type="ORF">L21SP5_03809</name>
</gene>
<proteinExistence type="predicted"/>
<keyword evidence="6" id="KW-1185">Reference proteome</keyword>
<organism evidence="5 6">
    <name type="scientific">Salinivirga cyanobacteriivorans</name>
    <dbReference type="NCBI Taxonomy" id="1307839"/>
    <lineage>
        <taxon>Bacteria</taxon>
        <taxon>Pseudomonadati</taxon>
        <taxon>Bacteroidota</taxon>
        <taxon>Bacteroidia</taxon>
        <taxon>Bacteroidales</taxon>
        <taxon>Salinivirgaceae</taxon>
        <taxon>Salinivirga</taxon>
    </lineage>
</organism>
<dbReference type="GO" id="GO:0006355">
    <property type="term" value="P:regulation of DNA-templated transcription"/>
    <property type="evidence" value="ECO:0007669"/>
    <property type="project" value="UniProtKB-ARBA"/>
</dbReference>
<dbReference type="InterPro" id="IPR019888">
    <property type="entry name" value="Tscrpt_reg_AsnC-like"/>
</dbReference>
<dbReference type="Pfam" id="PF01037">
    <property type="entry name" value="AsnC_trans_reg"/>
    <property type="match status" value="1"/>
</dbReference>
<evidence type="ECO:0000256" key="3">
    <source>
        <dbReference type="ARBA" id="ARBA00023163"/>
    </source>
</evidence>
<dbReference type="Proteomes" id="UP000064893">
    <property type="component" value="Chromosome"/>
</dbReference>
<dbReference type="InterPro" id="IPR036388">
    <property type="entry name" value="WH-like_DNA-bd_sf"/>
</dbReference>
<dbReference type="InterPro" id="IPR036390">
    <property type="entry name" value="WH_DNA-bd_sf"/>
</dbReference>
<dbReference type="InterPro" id="IPR000485">
    <property type="entry name" value="AsnC-type_HTH_dom"/>
</dbReference>
<dbReference type="Pfam" id="PF13412">
    <property type="entry name" value="HTH_24"/>
    <property type="match status" value="1"/>
</dbReference>
<keyword evidence="2" id="KW-0238">DNA-binding</keyword>
<dbReference type="SMART" id="SM00344">
    <property type="entry name" value="HTH_ASNC"/>
    <property type="match status" value="1"/>
</dbReference>
<keyword evidence="1" id="KW-0805">Transcription regulation</keyword>
<sequence>MKLDATDRKILAILQENARITTKELASQLHLSNTPVYERVKKLEKAGIIEKYTAKLNASKVGRSMTSFIMVSLQSHTKRVVEEFQKEAMSLPEVMEFYYISGNYDALLKVMVADMSEFKVFLEEKLASVEHITQFHSIFVISGDKKDGFEVMEK</sequence>
<dbReference type="KEGG" id="blq:L21SP5_03809"/>
<evidence type="ECO:0000313" key="6">
    <source>
        <dbReference type="Proteomes" id="UP000064893"/>
    </source>
</evidence>
<feature type="domain" description="HTH asnC-type" evidence="4">
    <location>
        <begin position="3"/>
        <end position="64"/>
    </location>
</feature>